<organism evidence="2 3">
    <name type="scientific">Candidatus Kaiserbacteria bacterium RIFCSPLOWO2_01_FULL_50_24</name>
    <dbReference type="NCBI Taxonomy" id="1798507"/>
    <lineage>
        <taxon>Bacteria</taxon>
        <taxon>Candidatus Kaiseribacteriota</taxon>
    </lineage>
</organism>
<proteinExistence type="predicted"/>
<dbReference type="Pfam" id="PF07963">
    <property type="entry name" value="N_methyl"/>
    <property type="match status" value="1"/>
</dbReference>
<keyword evidence="1" id="KW-0472">Membrane</keyword>
<dbReference type="Proteomes" id="UP000178587">
    <property type="component" value="Unassembled WGS sequence"/>
</dbReference>
<dbReference type="PROSITE" id="PS00409">
    <property type="entry name" value="PROKAR_NTER_METHYL"/>
    <property type="match status" value="1"/>
</dbReference>
<evidence type="ECO:0000256" key="1">
    <source>
        <dbReference type="SAM" id="Phobius"/>
    </source>
</evidence>
<gene>
    <name evidence="2" type="ORF">A3A34_00045</name>
</gene>
<dbReference type="NCBIfam" id="TIGR02532">
    <property type="entry name" value="IV_pilin_GFxxxE"/>
    <property type="match status" value="1"/>
</dbReference>
<comment type="caution">
    <text evidence="2">The sequence shown here is derived from an EMBL/GenBank/DDBJ whole genome shotgun (WGS) entry which is preliminary data.</text>
</comment>
<dbReference type="STRING" id="1798507.A3A34_00045"/>
<dbReference type="EMBL" id="MFLU01000006">
    <property type="protein sequence ID" value="OGG76029.1"/>
    <property type="molecule type" value="Genomic_DNA"/>
</dbReference>
<keyword evidence="1" id="KW-0812">Transmembrane</keyword>
<name>A0A1F6EQX2_9BACT</name>
<accession>A0A1F6EQX2</accession>
<keyword evidence="1" id="KW-1133">Transmembrane helix</keyword>
<reference evidence="2 3" key="1">
    <citation type="journal article" date="2016" name="Nat. Commun.">
        <title>Thousands of microbial genomes shed light on interconnected biogeochemical processes in an aquifer system.</title>
        <authorList>
            <person name="Anantharaman K."/>
            <person name="Brown C.T."/>
            <person name="Hug L.A."/>
            <person name="Sharon I."/>
            <person name="Castelle C.J."/>
            <person name="Probst A.J."/>
            <person name="Thomas B.C."/>
            <person name="Singh A."/>
            <person name="Wilkins M.J."/>
            <person name="Karaoz U."/>
            <person name="Brodie E.L."/>
            <person name="Williams K.H."/>
            <person name="Hubbard S.S."/>
            <person name="Banfield J.F."/>
        </authorList>
    </citation>
    <scope>NUCLEOTIDE SEQUENCE [LARGE SCALE GENOMIC DNA]</scope>
</reference>
<feature type="transmembrane region" description="Helical" evidence="1">
    <location>
        <begin position="21"/>
        <end position="41"/>
    </location>
</feature>
<sequence length="188" mass="20631">MIRNEKGKMKKEKVSARGFTLIETMVAVTILTVAVVAPMTLTTKSLASAYYARDQIAAFHLAQEAIEAVRSVRDGNILQNAFGTQTDLLDGIPSVTGDPFTVDTRDNSMELCGAVCPLLKTNGDLYGYGMGSDWVATRFTRSVRATFVTGEDEVRVSVTIAWRSGVFQERTFTISENLYRWVEDGSGV</sequence>
<dbReference type="InterPro" id="IPR012902">
    <property type="entry name" value="N_methyl_site"/>
</dbReference>
<evidence type="ECO:0000313" key="3">
    <source>
        <dbReference type="Proteomes" id="UP000178587"/>
    </source>
</evidence>
<evidence type="ECO:0008006" key="4">
    <source>
        <dbReference type="Google" id="ProtNLM"/>
    </source>
</evidence>
<dbReference type="AlphaFoldDB" id="A0A1F6EQX2"/>
<protein>
    <recommendedName>
        <fullName evidence="4">Type II secretion system protein GspI C-terminal domain-containing protein</fullName>
    </recommendedName>
</protein>
<evidence type="ECO:0000313" key="2">
    <source>
        <dbReference type="EMBL" id="OGG76029.1"/>
    </source>
</evidence>